<dbReference type="InterPro" id="IPR035669">
    <property type="entry name" value="SGNH_plant_lipase-like"/>
</dbReference>
<name>A0A7N0REW3_KALFE</name>
<dbReference type="CDD" id="cd01837">
    <property type="entry name" value="SGNH_plant_lipase_like"/>
    <property type="match status" value="1"/>
</dbReference>
<accession>A0A7N0REW3</accession>
<reference evidence="9" key="1">
    <citation type="submission" date="2021-01" db="UniProtKB">
        <authorList>
            <consortium name="EnsemblPlants"/>
        </authorList>
    </citation>
    <scope>IDENTIFICATION</scope>
</reference>
<evidence type="ECO:0000256" key="6">
    <source>
        <dbReference type="ARBA" id="ARBA00022963"/>
    </source>
</evidence>
<evidence type="ECO:0000256" key="4">
    <source>
        <dbReference type="ARBA" id="ARBA00022729"/>
    </source>
</evidence>
<feature type="chain" id="PRO_5029669011" evidence="8">
    <location>
        <begin position="25"/>
        <end position="357"/>
    </location>
</feature>
<dbReference type="InterPro" id="IPR001087">
    <property type="entry name" value="GDSL"/>
</dbReference>
<dbReference type="GO" id="GO:0016042">
    <property type="term" value="P:lipid catabolic process"/>
    <property type="evidence" value="ECO:0007669"/>
    <property type="project" value="UniProtKB-KW"/>
</dbReference>
<evidence type="ECO:0000256" key="1">
    <source>
        <dbReference type="ARBA" id="ARBA00004613"/>
    </source>
</evidence>
<dbReference type="AlphaFoldDB" id="A0A7N0REW3"/>
<dbReference type="Pfam" id="PF00657">
    <property type="entry name" value="Lipase_GDSL"/>
    <property type="match status" value="1"/>
</dbReference>
<evidence type="ECO:0000256" key="5">
    <source>
        <dbReference type="ARBA" id="ARBA00022801"/>
    </source>
</evidence>
<feature type="signal peptide" evidence="8">
    <location>
        <begin position="1"/>
        <end position="24"/>
    </location>
</feature>
<keyword evidence="10" id="KW-1185">Reference proteome</keyword>
<dbReference type="InterPro" id="IPR036514">
    <property type="entry name" value="SGNH_hydro_sf"/>
</dbReference>
<comment type="subcellular location">
    <subcellularLocation>
        <location evidence="1">Secreted</location>
    </subcellularLocation>
</comment>
<dbReference type="Proteomes" id="UP000594263">
    <property type="component" value="Unplaced"/>
</dbReference>
<dbReference type="Gramene" id="Kaladp0010s0010.1.v1.1">
    <property type="protein sequence ID" value="Kaladp0010s0010.1.v1.1"/>
    <property type="gene ID" value="Kaladp0010s0010.v1.1"/>
</dbReference>
<evidence type="ECO:0000256" key="2">
    <source>
        <dbReference type="ARBA" id="ARBA00008668"/>
    </source>
</evidence>
<dbReference type="SUPFAM" id="SSF52266">
    <property type="entry name" value="SGNH hydrolase"/>
    <property type="match status" value="1"/>
</dbReference>
<evidence type="ECO:0000256" key="7">
    <source>
        <dbReference type="ARBA" id="ARBA00023098"/>
    </source>
</evidence>
<dbReference type="GO" id="GO:0005576">
    <property type="term" value="C:extracellular region"/>
    <property type="evidence" value="ECO:0007669"/>
    <property type="project" value="UniProtKB-SubCell"/>
</dbReference>
<dbReference type="InterPro" id="IPR051238">
    <property type="entry name" value="GDSL_esterase/lipase"/>
</dbReference>
<proteinExistence type="inferred from homology"/>
<keyword evidence="6" id="KW-0442">Lipid degradation</keyword>
<dbReference type="GO" id="GO:0016788">
    <property type="term" value="F:hydrolase activity, acting on ester bonds"/>
    <property type="evidence" value="ECO:0007669"/>
    <property type="project" value="InterPro"/>
</dbReference>
<evidence type="ECO:0000256" key="8">
    <source>
        <dbReference type="SAM" id="SignalP"/>
    </source>
</evidence>
<dbReference type="Gene3D" id="3.40.50.1110">
    <property type="entry name" value="SGNH hydrolase"/>
    <property type="match status" value="1"/>
</dbReference>
<organism evidence="9 10">
    <name type="scientific">Kalanchoe fedtschenkoi</name>
    <name type="common">Lavender scallops</name>
    <name type="synonym">South American air plant</name>
    <dbReference type="NCBI Taxonomy" id="63787"/>
    <lineage>
        <taxon>Eukaryota</taxon>
        <taxon>Viridiplantae</taxon>
        <taxon>Streptophyta</taxon>
        <taxon>Embryophyta</taxon>
        <taxon>Tracheophyta</taxon>
        <taxon>Spermatophyta</taxon>
        <taxon>Magnoliopsida</taxon>
        <taxon>eudicotyledons</taxon>
        <taxon>Gunneridae</taxon>
        <taxon>Pentapetalae</taxon>
        <taxon>Saxifragales</taxon>
        <taxon>Crassulaceae</taxon>
        <taxon>Kalanchoe</taxon>
    </lineage>
</organism>
<dbReference type="OMA" id="LDAGCCE"/>
<evidence type="ECO:0000256" key="3">
    <source>
        <dbReference type="ARBA" id="ARBA00022525"/>
    </source>
</evidence>
<protein>
    <submittedName>
        <fullName evidence="9">Uncharacterized protein</fullName>
    </submittedName>
</protein>
<comment type="similarity">
    <text evidence="2">Belongs to the 'GDSL' lipolytic enzyme family.</text>
</comment>
<keyword evidence="7" id="KW-0443">Lipid metabolism</keyword>
<keyword evidence="3" id="KW-0964">Secreted</keyword>
<keyword evidence="5" id="KW-0378">Hydrolase</keyword>
<evidence type="ECO:0000313" key="10">
    <source>
        <dbReference type="Proteomes" id="UP000594263"/>
    </source>
</evidence>
<evidence type="ECO:0000313" key="9">
    <source>
        <dbReference type="EnsemblPlants" id="Kaladp0010s0010.1.v1.1"/>
    </source>
</evidence>
<dbReference type="PANTHER" id="PTHR45650">
    <property type="entry name" value="GDSL-LIKE LIPASE/ACYLHYDROLASE-RELATED"/>
    <property type="match status" value="1"/>
</dbReference>
<dbReference type="PANTHER" id="PTHR45650:SF9">
    <property type="entry name" value="SGNH HYDROLASE-TYPE ESTERASE DOMAIN-CONTAINING PROTEIN"/>
    <property type="match status" value="1"/>
</dbReference>
<keyword evidence="4 8" id="KW-0732">Signal</keyword>
<dbReference type="EnsemblPlants" id="Kaladp0010s0010.1.v1.1">
    <property type="protein sequence ID" value="Kaladp0010s0010.1.v1.1"/>
    <property type="gene ID" value="Kaladp0010s0010.v1.1"/>
</dbReference>
<sequence length="357" mass="39837">MSRFPNFVLLAICVMNFVPKGVLSQPQVPCYFIFGDSLSDPGNNNILLTQAKANYPPYGVDFPSQRATGRFTNGKTVVDFIARLLGFPDFIPSFLSANSSQILQGVNYASGSSGILDETGRTVGDRITLKEQVLLHRVTVIRLAIQLRNRTEALNRLNRCIYTLGFGTNDYINNYFMPENYPSSQQFTPEQYARLVAREYGIQLNILYENGARKVALLGLLPLGLIPFELGRYGPAEAPRLNAAVELFNEELKDLVAELNANLTDARFTFLNTTGISSIGDMSLEQLVPCCPIEPNFNMTCIPFNNNICLDRQLSIFFDNVHPSEDTNEPLANRYYAAVDPTDVNPFSIHQLAQLQI</sequence>